<protein>
    <submittedName>
        <fullName evidence="2">Hydroxyacylglutathione hydrolase</fullName>
    </submittedName>
</protein>
<dbReference type="InterPro" id="IPR038732">
    <property type="entry name" value="HpyO/CreE_NAD-binding"/>
</dbReference>
<comment type="caution">
    <text evidence="2">The sequence shown here is derived from an EMBL/GenBank/DDBJ whole genome shotgun (WGS) entry which is preliminary data.</text>
</comment>
<evidence type="ECO:0000259" key="1">
    <source>
        <dbReference type="Pfam" id="PF13454"/>
    </source>
</evidence>
<dbReference type="PANTHER" id="PTHR40254">
    <property type="entry name" value="BLR0577 PROTEIN"/>
    <property type="match status" value="1"/>
</dbReference>
<organism evidence="2 3">
    <name type="scientific">Pseudomonas fluorescens</name>
    <dbReference type="NCBI Taxonomy" id="294"/>
    <lineage>
        <taxon>Bacteria</taxon>
        <taxon>Pseudomonadati</taxon>
        <taxon>Pseudomonadota</taxon>
        <taxon>Gammaproteobacteria</taxon>
        <taxon>Pseudomonadales</taxon>
        <taxon>Pseudomonadaceae</taxon>
        <taxon>Pseudomonas</taxon>
    </lineage>
</organism>
<feature type="domain" description="FAD-dependent urate hydroxylase HpyO/Asp monooxygenase CreE-like FAD/NAD(P)-binding" evidence="1">
    <location>
        <begin position="7"/>
        <end position="157"/>
    </location>
</feature>
<dbReference type="InterPro" id="IPR052189">
    <property type="entry name" value="L-asp_N-monooxygenase_NS-form"/>
</dbReference>
<reference evidence="2 3" key="1">
    <citation type="submission" date="2018-07" db="EMBL/GenBank/DDBJ databases">
        <title>Draft Genome Sequence of Pseudomonas fluorescens AHK-1 associated with canker disease of kiwifruit.</title>
        <authorList>
            <person name="Wu Z."/>
        </authorList>
    </citation>
    <scope>NUCLEOTIDE SEQUENCE [LARGE SCALE GENOMIC DNA]</scope>
    <source>
        <strain evidence="2 3">AHK-1</strain>
    </source>
</reference>
<dbReference type="Proteomes" id="UP000255541">
    <property type="component" value="Unassembled WGS sequence"/>
</dbReference>
<accession>A0A7Z6MTK1</accession>
<sequence>MKTQTIAIIGAGFCGSTLAVRLLRNTSAMYQKIVLISRPGAVARGVAYGTRSYTHLLNVPAGRMNALSDNEDSFHDFAKNHDPDATSGSFVQRRLYGDYLEALLNDAVKNAAEGCELCNVTGEVVDVIPHATGYGARLIMKDARHFDVDKVVLSIGNCTRQHPSINAEHQLFYSDPRYVHDPWKTDALSDVGPGDPILLIGSGLTMLDVVLDLRDRGHQGVIYAVSRRGLAPQPHRVLNALPSYDAQLPQLMLENCTIRHYVRTVRDAVKLHARTGGDWRDVIGGLRSTTAQLWHALPILERRRFLRHMRPYWDTHRHRCAPQPGAVMQAEIDSGKLKLFAGRVTGYESDKNHVNVLLKRRGAKSEEHIKVGAVINCTTPALDLRQLNDPLLISLRTGGLLVPDTLGTGMQIAPSGALLGCDGTESRWLYYVGPFLQTRDWEATAVPELREYVKHMADTLTTAVTGQ</sequence>
<dbReference type="PANTHER" id="PTHR40254:SF1">
    <property type="entry name" value="BLR0577 PROTEIN"/>
    <property type="match status" value="1"/>
</dbReference>
<keyword evidence="2" id="KW-0378">Hydrolase</keyword>
<dbReference type="Pfam" id="PF13454">
    <property type="entry name" value="NAD_binding_9"/>
    <property type="match status" value="1"/>
</dbReference>
<evidence type="ECO:0000313" key="2">
    <source>
        <dbReference type="EMBL" id="RDS88080.1"/>
    </source>
</evidence>
<dbReference type="EMBL" id="QRBA01000018">
    <property type="protein sequence ID" value="RDS88080.1"/>
    <property type="molecule type" value="Genomic_DNA"/>
</dbReference>
<dbReference type="Gene3D" id="3.50.50.60">
    <property type="entry name" value="FAD/NAD(P)-binding domain"/>
    <property type="match status" value="1"/>
</dbReference>
<proteinExistence type="predicted"/>
<gene>
    <name evidence="2" type="ORF">DL347_26365</name>
</gene>
<dbReference type="RefSeq" id="WP_115488430.1">
    <property type="nucleotide sequence ID" value="NZ_QRBA01000018.1"/>
</dbReference>
<dbReference type="InterPro" id="IPR036188">
    <property type="entry name" value="FAD/NAD-bd_sf"/>
</dbReference>
<dbReference type="AlphaFoldDB" id="A0A7Z6MTK1"/>
<dbReference type="SUPFAM" id="SSF51905">
    <property type="entry name" value="FAD/NAD(P)-binding domain"/>
    <property type="match status" value="2"/>
</dbReference>
<name>A0A7Z6MTK1_PSEFL</name>
<dbReference type="GO" id="GO:0016787">
    <property type="term" value="F:hydrolase activity"/>
    <property type="evidence" value="ECO:0007669"/>
    <property type="project" value="UniProtKB-KW"/>
</dbReference>
<evidence type="ECO:0000313" key="3">
    <source>
        <dbReference type="Proteomes" id="UP000255541"/>
    </source>
</evidence>